<keyword evidence="1" id="KW-0732">Signal</keyword>
<accession>A0ABV0K8H0</accession>
<dbReference type="RefSeq" id="WP_190694087.1">
    <property type="nucleotide sequence ID" value="NZ_JAMPKX010000010.1"/>
</dbReference>
<proteinExistence type="predicted"/>
<organism evidence="2 3">
    <name type="scientific">Leptolyngbya subtilissima DQ-A4</name>
    <dbReference type="NCBI Taxonomy" id="2933933"/>
    <lineage>
        <taxon>Bacteria</taxon>
        <taxon>Bacillati</taxon>
        <taxon>Cyanobacteriota</taxon>
        <taxon>Cyanophyceae</taxon>
        <taxon>Leptolyngbyales</taxon>
        <taxon>Leptolyngbyaceae</taxon>
        <taxon>Leptolyngbya group</taxon>
        <taxon>Leptolyngbya</taxon>
    </lineage>
</organism>
<feature type="signal peptide" evidence="1">
    <location>
        <begin position="1"/>
        <end position="23"/>
    </location>
</feature>
<comment type="caution">
    <text evidence="2">The sequence shown here is derived from an EMBL/GenBank/DDBJ whole genome shotgun (WGS) entry which is preliminary data.</text>
</comment>
<dbReference type="EMBL" id="JAMPKX010000010">
    <property type="protein sequence ID" value="MEP0949072.1"/>
    <property type="molecule type" value="Genomic_DNA"/>
</dbReference>
<name>A0ABV0K8H0_9CYAN</name>
<evidence type="ECO:0000313" key="3">
    <source>
        <dbReference type="Proteomes" id="UP001482513"/>
    </source>
</evidence>
<dbReference type="Proteomes" id="UP001482513">
    <property type="component" value="Unassembled WGS sequence"/>
</dbReference>
<keyword evidence="3" id="KW-1185">Reference proteome</keyword>
<feature type="chain" id="PRO_5046592476" evidence="1">
    <location>
        <begin position="24"/>
        <end position="192"/>
    </location>
</feature>
<gene>
    <name evidence="2" type="ORF">NC992_19485</name>
</gene>
<sequence>MRQIQLRSVLALALVSLAQPAIAQSERYPNATELQQLAEELRRKIPDLQASGFYSDRRTFEEWQERSAYAEAWADVDPAIAPFLGEWTAIEESLYIYPSALRGGVCILDIYQDQSKFYTGQVRDNKLHTDQNVVFFLDNNFLGNVSVYENQPSLYEYAHPRPLPSSSEELRQFYPETVAAFEAAGCLVGLPQ</sequence>
<protein>
    <submittedName>
        <fullName evidence="2">Uncharacterized protein</fullName>
    </submittedName>
</protein>
<evidence type="ECO:0000313" key="2">
    <source>
        <dbReference type="EMBL" id="MEP0949072.1"/>
    </source>
</evidence>
<reference evidence="2 3" key="1">
    <citation type="submission" date="2022-04" db="EMBL/GenBank/DDBJ databases">
        <title>Positive selection, recombination, and allopatry shape intraspecific diversity of widespread and dominant cyanobacteria.</title>
        <authorList>
            <person name="Wei J."/>
            <person name="Shu W."/>
            <person name="Hu C."/>
        </authorList>
    </citation>
    <scope>NUCLEOTIDE SEQUENCE [LARGE SCALE GENOMIC DNA]</scope>
    <source>
        <strain evidence="2 3">DQ-A4</strain>
    </source>
</reference>
<evidence type="ECO:0000256" key="1">
    <source>
        <dbReference type="SAM" id="SignalP"/>
    </source>
</evidence>